<dbReference type="PANTHER" id="PTHR46098">
    <property type="entry name" value="TRNA (CYTOSINE(38)-C(5))-METHYLTRANSFERASE"/>
    <property type="match status" value="1"/>
</dbReference>
<dbReference type="GO" id="GO:0032259">
    <property type="term" value="P:methylation"/>
    <property type="evidence" value="ECO:0007669"/>
    <property type="project" value="UniProtKB-KW"/>
</dbReference>
<evidence type="ECO:0000256" key="6">
    <source>
        <dbReference type="RuleBase" id="RU000416"/>
    </source>
</evidence>
<dbReference type="InterPro" id="IPR001525">
    <property type="entry name" value="C5_MeTfrase"/>
</dbReference>
<dbReference type="InterPro" id="IPR018117">
    <property type="entry name" value="C5_DNA_meth_AS"/>
</dbReference>
<dbReference type="EC" id="2.1.1.37" evidence="7"/>
<dbReference type="EMBL" id="DXCX01000017">
    <property type="protein sequence ID" value="HIY72653.1"/>
    <property type="molecule type" value="Genomic_DNA"/>
</dbReference>
<comment type="similarity">
    <text evidence="5 6">Belongs to the class I-like SAM-binding methyltransferase superfamily. C5-methyltransferase family.</text>
</comment>
<dbReference type="GO" id="GO:0003886">
    <property type="term" value="F:DNA (cytosine-5-)-methyltransferase activity"/>
    <property type="evidence" value="ECO:0007669"/>
    <property type="project" value="UniProtKB-EC"/>
</dbReference>
<evidence type="ECO:0000256" key="7">
    <source>
        <dbReference type="RuleBase" id="RU000417"/>
    </source>
</evidence>
<evidence type="ECO:0000256" key="4">
    <source>
        <dbReference type="ARBA" id="ARBA00022747"/>
    </source>
</evidence>
<dbReference type="PANTHER" id="PTHR46098:SF1">
    <property type="entry name" value="TRNA (CYTOSINE(38)-C(5))-METHYLTRANSFERASE"/>
    <property type="match status" value="1"/>
</dbReference>
<dbReference type="PRINTS" id="PR00105">
    <property type="entry name" value="C5METTRFRASE"/>
</dbReference>
<dbReference type="Gene3D" id="3.40.50.150">
    <property type="entry name" value="Vaccinia Virus protein VP39"/>
    <property type="match status" value="1"/>
</dbReference>
<dbReference type="Proteomes" id="UP000886824">
    <property type="component" value="Unassembled WGS sequence"/>
</dbReference>
<organism evidence="8 9">
    <name type="scientific">Candidatus Intestinimonas merdavium</name>
    <dbReference type="NCBI Taxonomy" id="2838622"/>
    <lineage>
        <taxon>Bacteria</taxon>
        <taxon>Bacillati</taxon>
        <taxon>Bacillota</taxon>
        <taxon>Clostridia</taxon>
        <taxon>Eubacteriales</taxon>
        <taxon>Intestinimonas</taxon>
    </lineage>
</organism>
<keyword evidence="2 5" id="KW-0808">Transferase</keyword>
<evidence type="ECO:0000256" key="3">
    <source>
        <dbReference type="ARBA" id="ARBA00022691"/>
    </source>
</evidence>
<dbReference type="InterPro" id="IPR050750">
    <property type="entry name" value="C5-MTase"/>
</dbReference>
<proteinExistence type="inferred from homology"/>
<name>A0A9D1Z3D0_9FIRM</name>
<dbReference type="CDD" id="cd00315">
    <property type="entry name" value="Cyt_C5_DNA_methylase"/>
    <property type="match status" value="1"/>
</dbReference>
<keyword evidence="3 5" id="KW-0949">S-adenosyl-L-methionine</keyword>
<protein>
    <recommendedName>
        <fullName evidence="7">Cytosine-specific methyltransferase</fullName>
        <ecNumber evidence="7">2.1.1.37</ecNumber>
    </recommendedName>
</protein>
<dbReference type="GO" id="GO:0009307">
    <property type="term" value="P:DNA restriction-modification system"/>
    <property type="evidence" value="ECO:0007669"/>
    <property type="project" value="UniProtKB-KW"/>
</dbReference>
<reference evidence="8" key="1">
    <citation type="journal article" date="2021" name="PeerJ">
        <title>Extensive microbial diversity within the chicken gut microbiome revealed by metagenomics and culture.</title>
        <authorList>
            <person name="Gilroy R."/>
            <person name="Ravi A."/>
            <person name="Getino M."/>
            <person name="Pursley I."/>
            <person name="Horton D.L."/>
            <person name="Alikhan N.F."/>
            <person name="Baker D."/>
            <person name="Gharbi K."/>
            <person name="Hall N."/>
            <person name="Watson M."/>
            <person name="Adriaenssens E.M."/>
            <person name="Foster-Nyarko E."/>
            <person name="Jarju S."/>
            <person name="Secka A."/>
            <person name="Antonio M."/>
            <person name="Oren A."/>
            <person name="Chaudhuri R.R."/>
            <person name="La Ragione R."/>
            <person name="Hildebrand F."/>
            <person name="Pallen M.J."/>
        </authorList>
    </citation>
    <scope>NUCLEOTIDE SEQUENCE</scope>
    <source>
        <strain evidence="8">CHK33-7979</strain>
    </source>
</reference>
<evidence type="ECO:0000256" key="1">
    <source>
        <dbReference type="ARBA" id="ARBA00022603"/>
    </source>
</evidence>
<comment type="caution">
    <text evidence="8">The sequence shown here is derived from an EMBL/GenBank/DDBJ whole genome shotgun (WGS) entry which is preliminary data.</text>
</comment>
<dbReference type="AlphaFoldDB" id="A0A9D1Z3D0"/>
<evidence type="ECO:0000313" key="9">
    <source>
        <dbReference type="Proteomes" id="UP000886824"/>
    </source>
</evidence>
<dbReference type="Gene3D" id="3.90.120.10">
    <property type="entry name" value="DNA Methylase, subunit A, domain 2"/>
    <property type="match status" value="2"/>
</dbReference>
<feature type="active site" evidence="5">
    <location>
        <position position="70"/>
    </location>
</feature>
<reference evidence="8" key="2">
    <citation type="submission" date="2021-04" db="EMBL/GenBank/DDBJ databases">
        <authorList>
            <person name="Gilroy R."/>
        </authorList>
    </citation>
    <scope>NUCLEOTIDE SEQUENCE</scope>
    <source>
        <strain evidence="8">CHK33-7979</strain>
    </source>
</reference>
<evidence type="ECO:0000256" key="2">
    <source>
        <dbReference type="ARBA" id="ARBA00022679"/>
    </source>
</evidence>
<sequence length="382" mass="41576">MFAGVGGFRAGLTRVGGFQCVGHCEIDKYAEASYRAIHDIREEERYYPDARAIDPDELPPFDLLCGGFPCQAFSNAGKRRGFADARGTLFFEIARLVEARRPAYLLLENVPGLLTHDQGRTFAVILSALDDLGYHVEWTVLNSANFHVPQSRKRLFFICYLDPRCAGKILPVFGTDGKALIQILGGPQGSRVYDPEGIACTQTAGAGGVGGKTGLYLVPPAAPFVDLSAGAPQRTDKARCLTARYGQTTLSTHPRERSGVLLIKEATKKGWKAAYPGDTVDLGYAGSNTRRGRVGRDIAHTLETSSIQGIVERGGRIRRLMPRECFRLQGFEDGQIDKILAITSDAQAYKQAGNGVTVNVIEAIGRRIRAVDDELRKEDAAA</sequence>
<dbReference type="PROSITE" id="PS00094">
    <property type="entry name" value="C5_MTASE_1"/>
    <property type="match status" value="1"/>
</dbReference>
<keyword evidence="4" id="KW-0680">Restriction system</keyword>
<dbReference type="InterPro" id="IPR029063">
    <property type="entry name" value="SAM-dependent_MTases_sf"/>
</dbReference>
<evidence type="ECO:0000256" key="5">
    <source>
        <dbReference type="PROSITE-ProRule" id="PRU01016"/>
    </source>
</evidence>
<evidence type="ECO:0000313" key="8">
    <source>
        <dbReference type="EMBL" id="HIY72653.1"/>
    </source>
</evidence>
<dbReference type="PROSITE" id="PS51679">
    <property type="entry name" value="SAM_MT_C5"/>
    <property type="match status" value="1"/>
</dbReference>
<dbReference type="NCBIfam" id="TIGR00675">
    <property type="entry name" value="dcm"/>
    <property type="match status" value="1"/>
</dbReference>
<accession>A0A9D1Z3D0</accession>
<dbReference type="Pfam" id="PF00145">
    <property type="entry name" value="DNA_methylase"/>
    <property type="match status" value="2"/>
</dbReference>
<gene>
    <name evidence="8" type="primary">dcm</name>
    <name evidence="8" type="ORF">H9826_01585</name>
</gene>
<keyword evidence="1 5" id="KW-0489">Methyltransferase</keyword>
<comment type="catalytic activity">
    <reaction evidence="7">
        <text>a 2'-deoxycytidine in DNA + S-adenosyl-L-methionine = a 5-methyl-2'-deoxycytidine in DNA + S-adenosyl-L-homocysteine + H(+)</text>
        <dbReference type="Rhea" id="RHEA:13681"/>
        <dbReference type="Rhea" id="RHEA-COMP:11369"/>
        <dbReference type="Rhea" id="RHEA-COMP:11370"/>
        <dbReference type="ChEBI" id="CHEBI:15378"/>
        <dbReference type="ChEBI" id="CHEBI:57856"/>
        <dbReference type="ChEBI" id="CHEBI:59789"/>
        <dbReference type="ChEBI" id="CHEBI:85452"/>
        <dbReference type="ChEBI" id="CHEBI:85454"/>
        <dbReference type="EC" id="2.1.1.37"/>
    </reaction>
</comment>
<dbReference type="SUPFAM" id="SSF53335">
    <property type="entry name" value="S-adenosyl-L-methionine-dependent methyltransferases"/>
    <property type="match status" value="1"/>
</dbReference>